<sequence length="65" mass="7638">MTRQQLVHLRPAPGDARVHYLLRSSYSLKFLNAPLLKIAFFLCLAPYKLHARPQVYAVFKKKRKK</sequence>
<dbReference type="AlphaFoldDB" id="A0A0E9SF52"/>
<proteinExistence type="predicted"/>
<reference evidence="1" key="1">
    <citation type="submission" date="2014-11" db="EMBL/GenBank/DDBJ databases">
        <authorList>
            <person name="Amaro Gonzalez C."/>
        </authorList>
    </citation>
    <scope>NUCLEOTIDE SEQUENCE</scope>
</reference>
<reference evidence="1" key="2">
    <citation type="journal article" date="2015" name="Fish Shellfish Immunol.">
        <title>Early steps in the European eel (Anguilla anguilla)-Vibrio vulnificus interaction in the gills: Role of the RtxA13 toxin.</title>
        <authorList>
            <person name="Callol A."/>
            <person name="Pajuelo D."/>
            <person name="Ebbesson L."/>
            <person name="Teles M."/>
            <person name="MacKenzie S."/>
            <person name="Amaro C."/>
        </authorList>
    </citation>
    <scope>NUCLEOTIDE SEQUENCE</scope>
</reference>
<evidence type="ECO:0000313" key="1">
    <source>
        <dbReference type="EMBL" id="JAH39153.1"/>
    </source>
</evidence>
<dbReference type="EMBL" id="GBXM01069424">
    <property type="protein sequence ID" value="JAH39153.1"/>
    <property type="molecule type" value="Transcribed_RNA"/>
</dbReference>
<protein>
    <submittedName>
        <fullName evidence="1">Uncharacterized protein</fullName>
    </submittedName>
</protein>
<organism evidence="1">
    <name type="scientific">Anguilla anguilla</name>
    <name type="common">European freshwater eel</name>
    <name type="synonym">Muraena anguilla</name>
    <dbReference type="NCBI Taxonomy" id="7936"/>
    <lineage>
        <taxon>Eukaryota</taxon>
        <taxon>Metazoa</taxon>
        <taxon>Chordata</taxon>
        <taxon>Craniata</taxon>
        <taxon>Vertebrata</taxon>
        <taxon>Euteleostomi</taxon>
        <taxon>Actinopterygii</taxon>
        <taxon>Neopterygii</taxon>
        <taxon>Teleostei</taxon>
        <taxon>Anguilliformes</taxon>
        <taxon>Anguillidae</taxon>
        <taxon>Anguilla</taxon>
    </lineage>
</organism>
<name>A0A0E9SF52_ANGAN</name>
<accession>A0A0E9SF52</accession>